<name>A0A6L9MYP1_9ALTE</name>
<evidence type="ECO:0000313" key="3">
    <source>
        <dbReference type="Proteomes" id="UP000478837"/>
    </source>
</evidence>
<feature type="signal peptide" evidence="1">
    <location>
        <begin position="1"/>
        <end position="20"/>
    </location>
</feature>
<reference evidence="2 3" key="1">
    <citation type="submission" date="2020-01" db="EMBL/GenBank/DDBJ databases">
        <title>Genomes of bacteria type strains.</title>
        <authorList>
            <person name="Chen J."/>
            <person name="Zhu S."/>
            <person name="Yang J."/>
        </authorList>
    </citation>
    <scope>NUCLEOTIDE SEQUENCE [LARGE SCALE GENOMIC DNA]</scope>
    <source>
        <strain evidence="2 3">LMG 22958</strain>
    </source>
</reference>
<dbReference type="Proteomes" id="UP000478837">
    <property type="component" value="Unassembled WGS sequence"/>
</dbReference>
<feature type="chain" id="PRO_5026697054" description="Porin" evidence="1">
    <location>
        <begin position="21"/>
        <end position="395"/>
    </location>
</feature>
<comment type="caution">
    <text evidence="2">The sequence shown here is derived from an EMBL/GenBank/DDBJ whole genome shotgun (WGS) entry which is preliminary data.</text>
</comment>
<organism evidence="2 3">
    <name type="scientific">Alteromonas hispanica</name>
    <dbReference type="NCBI Taxonomy" id="315421"/>
    <lineage>
        <taxon>Bacteria</taxon>
        <taxon>Pseudomonadati</taxon>
        <taxon>Pseudomonadota</taxon>
        <taxon>Gammaproteobacteria</taxon>
        <taxon>Alteromonadales</taxon>
        <taxon>Alteromonadaceae</taxon>
        <taxon>Alteromonas/Salinimonas group</taxon>
        <taxon>Alteromonas</taxon>
    </lineage>
</organism>
<sequence>MLNRVAASCALILINSPVYAFDFSFKGMIKPEVVTSSQGVASYGGAYSQVAPTHALRTDIFGGAPATEQQTNFLESESTSFQAAQSRFSLNMNHEKIRSVLEFDFIDGEDGFTNQTAIQAQEPRLRLATLYYDMDENWTFFGGQKWSTAAGIKSSGSYNWIGNAYRAGNSGFLAVEVGATYKNDGLMVTGALTGKGRNATAGGINANELGRMPGLALDVNYSFSGHKIGAAGHFAELNFEDEAGFTAGENQDATLMKVYTTLNFGAVSINAEYYTGDALNNQNALGVAPSSGLNGAGEVRESFGESGFFTYLTWKVNTDSTIKVGYASASVDSSDRNRLSLTDLNENTTAYINYGHKLMDGLTGFVQFTHFNTEYGGDFEDFSTVVGRAGVVFKF</sequence>
<dbReference type="RefSeq" id="WP_163112509.1">
    <property type="nucleotide sequence ID" value="NZ_JAAAWP010000010.1"/>
</dbReference>
<dbReference type="EMBL" id="JAAAWP010000010">
    <property type="protein sequence ID" value="NDW22790.1"/>
    <property type="molecule type" value="Genomic_DNA"/>
</dbReference>
<gene>
    <name evidence="2" type="ORF">GTW09_14770</name>
</gene>
<keyword evidence="1" id="KW-0732">Signal</keyword>
<dbReference type="AlphaFoldDB" id="A0A6L9MYP1"/>
<accession>A0A6L9MYP1</accession>
<proteinExistence type="predicted"/>
<dbReference type="SUPFAM" id="SSF56935">
    <property type="entry name" value="Porins"/>
    <property type="match status" value="1"/>
</dbReference>
<protein>
    <recommendedName>
        <fullName evidence="4">Porin</fullName>
    </recommendedName>
</protein>
<evidence type="ECO:0008006" key="4">
    <source>
        <dbReference type="Google" id="ProtNLM"/>
    </source>
</evidence>
<keyword evidence="3" id="KW-1185">Reference proteome</keyword>
<evidence type="ECO:0000313" key="2">
    <source>
        <dbReference type="EMBL" id="NDW22790.1"/>
    </source>
</evidence>
<evidence type="ECO:0000256" key="1">
    <source>
        <dbReference type="SAM" id="SignalP"/>
    </source>
</evidence>